<keyword evidence="3" id="KW-0479">Metal-binding</keyword>
<dbReference type="Gene3D" id="3.40.50.720">
    <property type="entry name" value="NAD(P)-binding Rossmann-like Domain"/>
    <property type="match status" value="1"/>
</dbReference>
<evidence type="ECO:0000256" key="4">
    <source>
        <dbReference type="ARBA" id="ARBA00022833"/>
    </source>
</evidence>
<gene>
    <name evidence="6" type="ORF">PG994_001014</name>
</gene>
<organism evidence="6 7">
    <name type="scientific">Apiospora phragmitis</name>
    <dbReference type="NCBI Taxonomy" id="2905665"/>
    <lineage>
        <taxon>Eukaryota</taxon>
        <taxon>Fungi</taxon>
        <taxon>Dikarya</taxon>
        <taxon>Ascomycota</taxon>
        <taxon>Pezizomycotina</taxon>
        <taxon>Sordariomycetes</taxon>
        <taxon>Xylariomycetidae</taxon>
        <taxon>Amphisphaeriales</taxon>
        <taxon>Apiosporaceae</taxon>
        <taxon>Apiospora</taxon>
    </lineage>
</organism>
<comment type="caution">
    <text evidence="6">The sequence shown here is derived from an EMBL/GenBank/DDBJ whole genome shotgun (WGS) entry which is preliminary data.</text>
</comment>
<keyword evidence="7" id="KW-1185">Reference proteome</keyword>
<evidence type="ECO:0000313" key="6">
    <source>
        <dbReference type="EMBL" id="KAK8086040.1"/>
    </source>
</evidence>
<keyword evidence="4" id="KW-0862">Zinc</keyword>
<dbReference type="GeneID" id="92085486"/>
<comment type="cofactor">
    <cofactor evidence="1">
        <name>Zn(2+)</name>
        <dbReference type="ChEBI" id="CHEBI:29105"/>
    </cofactor>
</comment>
<evidence type="ECO:0000256" key="3">
    <source>
        <dbReference type="ARBA" id="ARBA00022723"/>
    </source>
</evidence>
<dbReference type="EMBL" id="JAQQWL010000002">
    <property type="protein sequence ID" value="KAK8086040.1"/>
    <property type="molecule type" value="Genomic_DNA"/>
</dbReference>
<name>A0ABR1WR80_9PEZI</name>
<keyword evidence="5" id="KW-0520">NAD</keyword>
<proteinExistence type="inferred from homology"/>
<comment type="similarity">
    <text evidence="2">Belongs to the zinc-containing alcohol dehydrogenase family.</text>
</comment>
<dbReference type="RefSeq" id="XP_066720564.1">
    <property type="nucleotide sequence ID" value="XM_066852423.1"/>
</dbReference>
<evidence type="ECO:0000313" key="7">
    <source>
        <dbReference type="Proteomes" id="UP001480595"/>
    </source>
</evidence>
<dbReference type="InterPro" id="IPR036291">
    <property type="entry name" value="NAD(P)-bd_dom_sf"/>
</dbReference>
<accession>A0ABR1WR80</accession>
<dbReference type="Proteomes" id="UP001480595">
    <property type="component" value="Unassembled WGS sequence"/>
</dbReference>
<dbReference type="PANTHER" id="PTHR42813">
    <property type="entry name" value="ZINC-TYPE ALCOHOL DEHYDROGENASE-LIKE"/>
    <property type="match status" value="1"/>
</dbReference>
<dbReference type="Gene3D" id="3.90.180.10">
    <property type="entry name" value="Medium-chain alcohol dehydrogenases, catalytic domain"/>
    <property type="match status" value="1"/>
</dbReference>
<reference evidence="6 7" key="1">
    <citation type="submission" date="2023-01" db="EMBL/GenBank/DDBJ databases">
        <title>Analysis of 21 Apiospora genomes using comparative genomics revels a genus with tremendous synthesis potential of carbohydrate active enzymes and secondary metabolites.</title>
        <authorList>
            <person name="Sorensen T."/>
        </authorList>
    </citation>
    <scope>NUCLEOTIDE SEQUENCE [LARGE SCALE GENOMIC DNA]</scope>
    <source>
        <strain evidence="6 7">CBS 135458</strain>
    </source>
</reference>
<dbReference type="SUPFAM" id="SSF51735">
    <property type="entry name" value="NAD(P)-binding Rossmann-fold domains"/>
    <property type="match status" value="1"/>
</dbReference>
<dbReference type="PANTHER" id="PTHR42813:SF3">
    <property type="entry name" value="GLUTATHIONE-INDEPENDENT FORMALDEHYDE DEHYDROGENASE"/>
    <property type="match status" value="1"/>
</dbReference>
<evidence type="ECO:0000256" key="1">
    <source>
        <dbReference type="ARBA" id="ARBA00001947"/>
    </source>
</evidence>
<evidence type="ECO:0000256" key="2">
    <source>
        <dbReference type="ARBA" id="ARBA00008072"/>
    </source>
</evidence>
<protein>
    <submittedName>
        <fullName evidence="6">Zinc-binding dehydrogenase family oxidoreductase</fullName>
    </submittedName>
</protein>
<sequence length="112" mass="12269">MEHKVSIKLTETPPYTVKSPVQRSLWAVSLTKSPKLILELQPEYVCVPIADDGLIKIETKSSHDDLNYLFLSDILATGWQCLDFSGFQAGDSVAVFGGGPVDHVPARPISWG</sequence>
<evidence type="ECO:0000256" key="5">
    <source>
        <dbReference type="ARBA" id="ARBA00023027"/>
    </source>
</evidence>